<dbReference type="Pfam" id="PF00535">
    <property type="entry name" value="Glycos_transf_2"/>
    <property type="match status" value="1"/>
</dbReference>
<dbReference type="Proteomes" id="UP000245429">
    <property type="component" value="Chromosome"/>
</dbReference>
<dbReference type="Gene3D" id="3.90.550.10">
    <property type="entry name" value="Spore Coat Polysaccharide Biosynthesis Protein SpsA, Chain A"/>
    <property type="match status" value="1"/>
</dbReference>
<dbReference type="CDD" id="cd00761">
    <property type="entry name" value="Glyco_tranf_GTA_type"/>
    <property type="match status" value="1"/>
</dbReference>
<feature type="domain" description="Glycosyltransferase 2-like" evidence="1">
    <location>
        <begin position="8"/>
        <end position="132"/>
    </location>
</feature>
<dbReference type="PANTHER" id="PTHR22916">
    <property type="entry name" value="GLYCOSYLTRANSFERASE"/>
    <property type="match status" value="1"/>
</dbReference>
<dbReference type="EMBL" id="CP029463">
    <property type="protein sequence ID" value="AWM13028.1"/>
    <property type="molecule type" value="Genomic_DNA"/>
</dbReference>
<name>A0A2U8QSA6_9FLAO</name>
<dbReference type="InterPro" id="IPR029044">
    <property type="entry name" value="Nucleotide-diphossugar_trans"/>
</dbReference>
<organism evidence="2 3">
    <name type="scientific">Flavobacterium sediminis</name>
    <dbReference type="NCBI Taxonomy" id="2201181"/>
    <lineage>
        <taxon>Bacteria</taxon>
        <taxon>Pseudomonadati</taxon>
        <taxon>Bacteroidota</taxon>
        <taxon>Flavobacteriia</taxon>
        <taxon>Flavobacteriales</taxon>
        <taxon>Flavobacteriaceae</taxon>
        <taxon>Flavobacterium</taxon>
    </lineage>
</organism>
<dbReference type="KEGG" id="fse:DI487_03555"/>
<dbReference type="RefSeq" id="WP_109568436.1">
    <property type="nucleotide sequence ID" value="NZ_CP029463.1"/>
</dbReference>
<proteinExistence type="predicted"/>
<dbReference type="InterPro" id="IPR001173">
    <property type="entry name" value="Glyco_trans_2-like"/>
</dbReference>
<dbReference type="PANTHER" id="PTHR22916:SF3">
    <property type="entry name" value="UDP-GLCNAC:BETAGAL BETA-1,3-N-ACETYLGLUCOSAMINYLTRANSFERASE-LIKE PROTEIN 1"/>
    <property type="match status" value="1"/>
</dbReference>
<dbReference type="GO" id="GO:0016758">
    <property type="term" value="F:hexosyltransferase activity"/>
    <property type="evidence" value="ECO:0007669"/>
    <property type="project" value="UniProtKB-ARBA"/>
</dbReference>
<dbReference type="AlphaFoldDB" id="A0A2U8QSA6"/>
<dbReference type="OrthoDB" id="597270at2"/>
<keyword evidence="3" id="KW-1185">Reference proteome</keyword>
<protein>
    <submittedName>
        <fullName evidence="2">Glycosyl transferase</fullName>
    </submittedName>
</protein>
<reference evidence="2 3" key="1">
    <citation type="submission" date="2018-05" db="EMBL/GenBank/DDBJ databases">
        <title>Flavobacterium sp. MEBiC07310.</title>
        <authorList>
            <person name="Baek K."/>
        </authorList>
    </citation>
    <scope>NUCLEOTIDE SEQUENCE [LARGE SCALE GENOMIC DNA]</scope>
    <source>
        <strain evidence="2 3">MEBiC07310</strain>
    </source>
</reference>
<evidence type="ECO:0000313" key="2">
    <source>
        <dbReference type="EMBL" id="AWM13028.1"/>
    </source>
</evidence>
<accession>A0A2U8QSA6</accession>
<gene>
    <name evidence="2" type="ORF">DI487_03555</name>
</gene>
<evidence type="ECO:0000313" key="3">
    <source>
        <dbReference type="Proteomes" id="UP000245429"/>
    </source>
</evidence>
<evidence type="ECO:0000259" key="1">
    <source>
        <dbReference type="Pfam" id="PF00535"/>
    </source>
</evidence>
<sequence>MEGQPLVSVIIPTYNRPELLKLTLSGIMAQTYSNYEILVVDDGSPTDEAEKVCRPFEKVKYYKIENSGGPAKPRNTGIQKAKGKYLAFTDDDDLWLPEKLEKQVNILEKNPDFGLVHGCCEVIDEKGELQNRIIGRLRNPEEKHGDVSQKMLGRWTVMMPTSFIRKGVVDKVGFFNETMPPAGEDMEFWARCSFETKFYYQDEPLVYYRVHGNNISDNKKGYQELPLHLKKVLDEVFEQKKITLITYKLLNQRLGILFVSRLKQNPLWILRNMKVFDSFWFIKRNYVKHLIASILKRH</sequence>
<dbReference type="SUPFAM" id="SSF53448">
    <property type="entry name" value="Nucleotide-diphospho-sugar transferases"/>
    <property type="match status" value="1"/>
</dbReference>
<keyword evidence="2" id="KW-0808">Transferase</keyword>